<gene>
    <name evidence="2" type="ORF">G7Y89_g14996</name>
</gene>
<comment type="caution">
    <text evidence="2">The sequence shown here is derived from an EMBL/GenBank/DDBJ whole genome shotgun (WGS) entry which is preliminary data.</text>
</comment>
<name>A0A8H4QVN7_9HELO</name>
<dbReference type="EMBL" id="JAAMPI010002148">
    <property type="protein sequence ID" value="KAF4618053.1"/>
    <property type="molecule type" value="Genomic_DNA"/>
</dbReference>
<protein>
    <submittedName>
        <fullName evidence="2">Uncharacterized protein</fullName>
    </submittedName>
</protein>
<feature type="compositionally biased region" description="Polar residues" evidence="1">
    <location>
        <begin position="270"/>
        <end position="291"/>
    </location>
</feature>
<reference evidence="2 3" key="1">
    <citation type="submission" date="2020-03" db="EMBL/GenBank/DDBJ databases">
        <title>Draft Genome Sequence of Cudoniella acicularis.</title>
        <authorList>
            <person name="Buettner E."/>
            <person name="Kellner H."/>
        </authorList>
    </citation>
    <scope>NUCLEOTIDE SEQUENCE [LARGE SCALE GENOMIC DNA]</scope>
    <source>
        <strain evidence="2 3">DSM 108380</strain>
    </source>
</reference>
<evidence type="ECO:0000256" key="1">
    <source>
        <dbReference type="SAM" id="MobiDB-lite"/>
    </source>
</evidence>
<keyword evidence="3" id="KW-1185">Reference proteome</keyword>
<sequence length="291" mass="31699">MASSPPAKWAVPKLFLDSRRDINIKQQLVDTNIKQQLDDKTKEVGTVQLIYFPTTSSNVTHPSTIYDALLDYTFTSPSVYAVWKTINGWNECNGGSSQLGPILTSIIQPFDITDIRSSLYYGATTSVSDGTVNTIYIWDQLTLSDLYSDCPSTEATIFQSEAASLLPSQPPVWYNGAPPAPQSYRCNPQLAIPLLATQMGYPWWRGCPLVGGFKGMPDPPVALTFATNLIPTTAQPVASTAAATPSPDPTTVAPVTPPWRPKTPLLLQPRPTTNPHLNLQPTTRASKQPPN</sequence>
<feature type="region of interest" description="Disordered" evidence="1">
    <location>
        <begin position="236"/>
        <end position="291"/>
    </location>
</feature>
<evidence type="ECO:0000313" key="2">
    <source>
        <dbReference type="EMBL" id="KAF4618053.1"/>
    </source>
</evidence>
<dbReference type="OrthoDB" id="3439475at2759"/>
<evidence type="ECO:0000313" key="3">
    <source>
        <dbReference type="Proteomes" id="UP000566819"/>
    </source>
</evidence>
<accession>A0A8H4QVN7</accession>
<proteinExistence type="predicted"/>
<dbReference type="AlphaFoldDB" id="A0A8H4QVN7"/>
<feature type="compositionally biased region" description="Low complexity" evidence="1">
    <location>
        <begin position="236"/>
        <end position="254"/>
    </location>
</feature>
<dbReference type="Proteomes" id="UP000566819">
    <property type="component" value="Unassembled WGS sequence"/>
</dbReference>
<organism evidence="2 3">
    <name type="scientific">Cudoniella acicularis</name>
    <dbReference type="NCBI Taxonomy" id="354080"/>
    <lineage>
        <taxon>Eukaryota</taxon>
        <taxon>Fungi</taxon>
        <taxon>Dikarya</taxon>
        <taxon>Ascomycota</taxon>
        <taxon>Pezizomycotina</taxon>
        <taxon>Leotiomycetes</taxon>
        <taxon>Helotiales</taxon>
        <taxon>Tricladiaceae</taxon>
        <taxon>Cudoniella</taxon>
    </lineage>
</organism>